<accession>A0A846YD77</accession>
<dbReference type="Gene3D" id="1.10.260.40">
    <property type="entry name" value="lambda repressor-like DNA-binding domains"/>
    <property type="match status" value="1"/>
</dbReference>
<dbReference type="InterPro" id="IPR043917">
    <property type="entry name" value="DUF5753"/>
</dbReference>
<evidence type="ECO:0000259" key="1">
    <source>
        <dbReference type="PROSITE" id="PS50943"/>
    </source>
</evidence>
<proteinExistence type="predicted"/>
<keyword evidence="3" id="KW-1185">Reference proteome</keyword>
<comment type="caution">
    <text evidence="2">The sequence shown here is derived from an EMBL/GenBank/DDBJ whole genome shotgun (WGS) entry which is preliminary data.</text>
</comment>
<dbReference type="Proteomes" id="UP000570678">
    <property type="component" value="Unassembled WGS sequence"/>
</dbReference>
<dbReference type="SUPFAM" id="SSF47413">
    <property type="entry name" value="lambda repressor-like DNA-binding domains"/>
    <property type="match status" value="1"/>
</dbReference>
<dbReference type="InterPro" id="IPR010982">
    <property type="entry name" value="Lambda_DNA-bd_dom_sf"/>
</dbReference>
<name>A0A846YD77_9NOCA</name>
<reference evidence="2 3" key="1">
    <citation type="submission" date="2020-04" db="EMBL/GenBank/DDBJ databases">
        <title>MicrobeNet Type strains.</title>
        <authorList>
            <person name="Nicholson A.C."/>
        </authorList>
    </citation>
    <scope>NUCLEOTIDE SEQUENCE [LARGE SCALE GENOMIC DNA]</scope>
    <source>
        <strain evidence="2 3">JCM 3332</strain>
    </source>
</reference>
<dbReference type="PROSITE" id="PS50943">
    <property type="entry name" value="HTH_CROC1"/>
    <property type="match status" value="1"/>
</dbReference>
<dbReference type="InterPro" id="IPR001387">
    <property type="entry name" value="Cro/C1-type_HTH"/>
</dbReference>
<organism evidence="2 3">
    <name type="scientific">Nocardia flavorosea</name>
    <dbReference type="NCBI Taxonomy" id="53429"/>
    <lineage>
        <taxon>Bacteria</taxon>
        <taxon>Bacillati</taxon>
        <taxon>Actinomycetota</taxon>
        <taxon>Actinomycetes</taxon>
        <taxon>Mycobacteriales</taxon>
        <taxon>Nocardiaceae</taxon>
        <taxon>Nocardia</taxon>
    </lineage>
</organism>
<sequence>MAGGSTLPKRALGRELRRLRERSGTNQAAAARAIEVSPQTIGRLEDGHASRPTTLQINGLCDRYGASDEERRFVLDLLQDSRTAKQSGGGWWRAYADQIPADFNHYLGLEEVATRVTTWQETLLPGLMQIPEYRREMIWTESPQLAPDDVERRIAVSEQRLKNLRDSKFRLNALLSEAVLRHGVGGSAVMPRQLNHLLALGEAANVSIRVVPFRARSLVGLLVRSFVLLEFEVLPNVRLTEPPVVYVEGFTGSLYLERREEVTQYRAAADEIERVALDEQETRALIAKVAKEFKT</sequence>
<dbReference type="AlphaFoldDB" id="A0A846YD77"/>
<evidence type="ECO:0000313" key="2">
    <source>
        <dbReference type="EMBL" id="NKY55694.1"/>
    </source>
</evidence>
<protein>
    <submittedName>
        <fullName evidence="2">Helix-turn-helix domain-containing protein</fullName>
    </submittedName>
</protein>
<dbReference type="RefSeq" id="WP_062973555.1">
    <property type="nucleotide sequence ID" value="NZ_JAAXOT010000002.1"/>
</dbReference>
<evidence type="ECO:0000313" key="3">
    <source>
        <dbReference type="Proteomes" id="UP000570678"/>
    </source>
</evidence>
<feature type="domain" description="HTH cro/C1-type" evidence="1">
    <location>
        <begin position="16"/>
        <end position="71"/>
    </location>
</feature>
<dbReference type="Pfam" id="PF19054">
    <property type="entry name" value="DUF5753"/>
    <property type="match status" value="1"/>
</dbReference>
<dbReference type="Pfam" id="PF13560">
    <property type="entry name" value="HTH_31"/>
    <property type="match status" value="1"/>
</dbReference>
<dbReference type="EMBL" id="JAAXOT010000002">
    <property type="protein sequence ID" value="NKY55694.1"/>
    <property type="molecule type" value="Genomic_DNA"/>
</dbReference>
<dbReference type="GO" id="GO:0003677">
    <property type="term" value="F:DNA binding"/>
    <property type="evidence" value="ECO:0007669"/>
    <property type="project" value="InterPro"/>
</dbReference>
<dbReference type="SMART" id="SM00530">
    <property type="entry name" value="HTH_XRE"/>
    <property type="match status" value="1"/>
</dbReference>
<gene>
    <name evidence="2" type="ORF">HGA15_05865</name>
</gene>